<dbReference type="OrthoDB" id="19294at2157"/>
<sequence>MLRFFVQTRNFSYVDRIGNALNPEPVEVALLEALRAFRSIRESASVDENGGRYIEKDGNKILLPGIPSGEEVMGFLKDVRSDTGVAKLVATLALAYPSKKENSGGDV</sequence>
<dbReference type="AlphaFoldDB" id="A0A100XX20"/>
<dbReference type="Proteomes" id="UP000053462">
    <property type="component" value="Unassembled WGS sequence"/>
</dbReference>
<evidence type="ECO:0000313" key="1">
    <source>
        <dbReference type="EMBL" id="KUH32863.1"/>
    </source>
</evidence>
<accession>A0A100XX20</accession>
<evidence type="ECO:0000313" key="2">
    <source>
        <dbReference type="Proteomes" id="UP000053462"/>
    </source>
</evidence>
<dbReference type="Pfam" id="PF09702">
    <property type="entry name" value="Cas_Csa5"/>
    <property type="match status" value="1"/>
</dbReference>
<name>A0A100XX20_9EURY</name>
<dbReference type="InterPro" id="IPR010157">
    <property type="entry name" value="CRISPR-assoc_Cas5"/>
</dbReference>
<dbReference type="EMBL" id="LLYW01000029">
    <property type="protein sequence ID" value="KUH32863.1"/>
    <property type="molecule type" value="Genomic_DNA"/>
</dbReference>
<proteinExistence type="predicted"/>
<gene>
    <name evidence="1" type="ORF">APY94_08710</name>
</gene>
<reference evidence="1 2" key="1">
    <citation type="submission" date="2015-10" db="EMBL/GenBank/DDBJ databases">
        <title>Draft genome sequence of Thermococcus celericrescens strain DSM 17994.</title>
        <authorList>
            <person name="Hong S.-J."/>
            <person name="Park C.-E."/>
            <person name="Shin J.-H."/>
        </authorList>
    </citation>
    <scope>NUCLEOTIDE SEQUENCE [LARGE SCALE GENOMIC DNA]</scope>
    <source>
        <strain evidence="1 2">DSM 17994</strain>
    </source>
</reference>
<organism evidence="1 2">
    <name type="scientific">Thermococcus celericrescens</name>
    <dbReference type="NCBI Taxonomy" id="227598"/>
    <lineage>
        <taxon>Archaea</taxon>
        <taxon>Methanobacteriati</taxon>
        <taxon>Methanobacteriota</taxon>
        <taxon>Thermococci</taxon>
        <taxon>Thermococcales</taxon>
        <taxon>Thermococcaceae</taxon>
        <taxon>Thermococcus</taxon>
    </lineage>
</organism>
<dbReference type="STRING" id="227598.APY94_08710"/>
<dbReference type="Gene3D" id="1.20.120.1610">
    <property type="match status" value="1"/>
</dbReference>
<comment type="caution">
    <text evidence="1">The sequence shown here is derived from an EMBL/GenBank/DDBJ whole genome shotgun (WGS) entry which is preliminary data.</text>
</comment>
<dbReference type="NCBIfam" id="TIGR01878">
    <property type="entry name" value="cas_Csa5"/>
    <property type="match status" value="1"/>
</dbReference>
<keyword evidence="2" id="KW-1185">Reference proteome</keyword>
<protein>
    <submittedName>
        <fullName evidence="1">Type I-A CRISPR-associated protein Csa5</fullName>
    </submittedName>
</protein>